<dbReference type="KEGG" id="char:105913260"/>
<dbReference type="InterPro" id="IPR001251">
    <property type="entry name" value="CRAL-TRIO_dom"/>
</dbReference>
<dbReference type="CTD" id="54834"/>
<keyword evidence="4" id="KW-1185">Reference proteome</keyword>
<evidence type="ECO:0000256" key="1">
    <source>
        <dbReference type="ARBA" id="ARBA00008355"/>
    </source>
</evidence>
<dbReference type="RefSeq" id="XP_012697757.2">
    <property type="nucleotide sequence ID" value="XM_012842303.3"/>
</dbReference>
<evidence type="ECO:0000313" key="5">
    <source>
        <dbReference type="RefSeq" id="XP_012697757.2"/>
    </source>
</evidence>
<evidence type="ECO:0000313" key="4">
    <source>
        <dbReference type="Proteomes" id="UP000515152"/>
    </source>
</evidence>
<dbReference type="SMART" id="SM00506">
    <property type="entry name" value="A1pp"/>
    <property type="match status" value="1"/>
</dbReference>
<dbReference type="CDD" id="cd00170">
    <property type="entry name" value="SEC14"/>
    <property type="match status" value="1"/>
</dbReference>
<dbReference type="CDD" id="cd02905">
    <property type="entry name" value="Macro_GDAP2-like"/>
    <property type="match status" value="1"/>
</dbReference>
<gene>
    <name evidence="5" type="primary">gdap2</name>
</gene>
<feature type="domain" description="Macro" evidence="3">
    <location>
        <begin position="52"/>
        <end position="232"/>
    </location>
</feature>
<accession>A0A6P3WG39</accession>
<proteinExistence type="inferred from homology"/>
<dbReference type="Proteomes" id="UP000515152">
    <property type="component" value="Chromosome 2"/>
</dbReference>
<dbReference type="SUPFAM" id="SSF52949">
    <property type="entry name" value="Macro domain-like"/>
    <property type="match status" value="1"/>
</dbReference>
<protein>
    <submittedName>
        <fullName evidence="5">Ganglioside-induced differentiation-associated protein 2</fullName>
    </submittedName>
</protein>
<sequence>MDPLGARSQVVDIQSLSTWDQPAEVKEAQEVESESDTETKDDSFTNQQWPFPSPFPCRDDINRKIALFTGDVAVLNCTAIINTTNETLMDKNPISESIHRHAGPDLRDELLKLKACRTGEAKMTEGFNLASRFIIHTVGPKYKAKYRTAAESSLYSCYRNIMQLAKEQAMASVGLCVVSTVKRGYPLEDATHIALRTVRRFLELHGQSIETVVFAVSDIEEPVYRKLLPLYYPRSVAEERSSLPLLPADIGNSEGEPVVPERQIRIAEKPGSLEDNSEDDSLELDLGVVGTHAFARMEGDVDKQRKLILQGQMSDATVQKQHQRNYNRWLCRARAEDLSDIAALKALYQTGVDKCGRTVMVIVGRNIPVTMIDIEKALLYFIHVLDHITVKEYVMVYFHTLTGEHNHMDSDFLKKLYDIVDTKFKKNLKAFYFVHPTFRSKVSTWFFTTFSVSGMKDKVHHIDTLQQLFTCILPEQIDIPPFVLEYDARANGPYHTNHPSGL</sequence>
<name>A0A6P3WG39_CLUHA</name>
<dbReference type="InterPro" id="IPR043472">
    <property type="entry name" value="Macro_dom-like"/>
</dbReference>
<dbReference type="InterPro" id="IPR036865">
    <property type="entry name" value="CRAL-TRIO_dom_sf"/>
</dbReference>
<dbReference type="OrthoDB" id="365077at2759"/>
<dbReference type="Pfam" id="PF01661">
    <property type="entry name" value="Macro"/>
    <property type="match status" value="1"/>
</dbReference>
<organism evidence="4 5">
    <name type="scientific">Clupea harengus</name>
    <name type="common">Atlantic herring</name>
    <dbReference type="NCBI Taxonomy" id="7950"/>
    <lineage>
        <taxon>Eukaryota</taxon>
        <taxon>Metazoa</taxon>
        <taxon>Chordata</taxon>
        <taxon>Craniata</taxon>
        <taxon>Vertebrata</taxon>
        <taxon>Euteleostomi</taxon>
        <taxon>Actinopterygii</taxon>
        <taxon>Neopterygii</taxon>
        <taxon>Teleostei</taxon>
        <taxon>Clupei</taxon>
        <taxon>Clupeiformes</taxon>
        <taxon>Clupeoidei</taxon>
        <taxon>Clupeidae</taxon>
        <taxon>Clupea</taxon>
    </lineage>
</organism>
<feature type="region of interest" description="Disordered" evidence="2">
    <location>
        <begin position="21"/>
        <end position="50"/>
    </location>
</feature>
<dbReference type="PANTHER" id="PTHR11106">
    <property type="entry name" value="GANGLIOSIDE INDUCED DIFFERENTIATION ASSOCIATED PROTEIN 2-RELATED"/>
    <property type="match status" value="1"/>
</dbReference>
<dbReference type="InterPro" id="IPR035793">
    <property type="entry name" value="Macro_GDAP2"/>
</dbReference>
<evidence type="ECO:0000256" key="2">
    <source>
        <dbReference type="SAM" id="MobiDB-lite"/>
    </source>
</evidence>
<dbReference type="PANTHER" id="PTHR11106:SF72">
    <property type="entry name" value="GANGLIOSIDE-INDUCED DIFFERENTIATION-ASSOCIATED PROTEIN 2"/>
    <property type="match status" value="1"/>
</dbReference>
<dbReference type="SUPFAM" id="SSF52087">
    <property type="entry name" value="CRAL/TRIO domain"/>
    <property type="match status" value="1"/>
</dbReference>
<dbReference type="Pfam" id="PF13716">
    <property type="entry name" value="CRAL_TRIO_2"/>
    <property type="match status" value="1"/>
</dbReference>
<dbReference type="SMART" id="SM00516">
    <property type="entry name" value="SEC14"/>
    <property type="match status" value="1"/>
</dbReference>
<comment type="similarity">
    <text evidence="1">Belongs to the GDAP2 family.</text>
</comment>
<dbReference type="Gene3D" id="3.40.525.10">
    <property type="entry name" value="CRAL-TRIO lipid binding domain"/>
    <property type="match status" value="1"/>
</dbReference>
<reference evidence="5" key="1">
    <citation type="submission" date="2025-08" db="UniProtKB">
        <authorList>
            <consortium name="RefSeq"/>
        </authorList>
    </citation>
    <scope>IDENTIFICATION</scope>
</reference>
<dbReference type="Gene3D" id="3.40.220.10">
    <property type="entry name" value="Leucine Aminopeptidase, subunit E, domain 1"/>
    <property type="match status" value="1"/>
</dbReference>
<dbReference type="PROSITE" id="PS51154">
    <property type="entry name" value="MACRO"/>
    <property type="match status" value="1"/>
</dbReference>
<dbReference type="InterPro" id="IPR002589">
    <property type="entry name" value="Macro_dom"/>
</dbReference>
<dbReference type="AlphaFoldDB" id="A0A6P3WG39"/>
<dbReference type="GeneID" id="105913260"/>
<evidence type="ECO:0000259" key="3">
    <source>
        <dbReference type="PROSITE" id="PS51154"/>
    </source>
</evidence>